<dbReference type="Proteomes" id="UP000190285">
    <property type="component" value="Unassembled WGS sequence"/>
</dbReference>
<protein>
    <submittedName>
        <fullName evidence="1">Spore coat associated protein JA (CotJA)</fullName>
    </submittedName>
</protein>
<evidence type="ECO:0000313" key="1">
    <source>
        <dbReference type="EMBL" id="SKC87776.1"/>
    </source>
</evidence>
<accession>A0A1T5MHQ7</accession>
<sequence>MNSEHKTKNMTMGKWQLARPYIVSQPYTNLFSLEEALKRGTIFADLYKPYINKESKFGKEENK</sequence>
<reference evidence="1 2" key="1">
    <citation type="submission" date="2017-02" db="EMBL/GenBank/DDBJ databases">
        <authorList>
            <person name="Peterson S.W."/>
        </authorList>
    </citation>
    <scope>NUCLEOTIDE SEQUENCE [LARGE SCALE GENOMIC DNA]</scope>
    <source>
        <strain evidence="1 2">M1</strain>
    </source>
</reference>
<dbReference type="STRING" id="36842.SAMN02194393_04744"/>
<evidence type="ECO:0000313" key="2">
    <source>
        <dbReference type="Proteomes" id="UP000190285"/>
    </source>
</evidence>
<dbReference type="RefSeq" id="WP_079495257.1">
    <property type="nucleotide sequence ID" value="NZ_FUZT01000016.1"/>
</dbReference>
<name>A0A1T5MHQ7_9FIRM</name>
<proteinExistence type="predicted"/>
<dbReference type="AlphaFoldDB" id="A0A1T5MHQ7"/>
<dbReference type="Pfam" id="PF11007">
    <property type="entry name" value="CotJA"/>
    <property type="match status" value="1"/>
</dbReference>
<dbReference type="EMBL" id="FUZT01000016">
    <property type="protein sequence ID" value="SKC87776.1"/>
    <property type="molecule type" value="Genomic_DNA"/>
</dbReference>
<organism evidence="1 2">
    <name type="scientific">Maledivibacter halophilus</name>
    <dbReference type="NCBI Taxonomy" id="36842"/>
    <lineage>
        <taxon>Bacteria</taxon>
        <taxon>Bacillati</taxon>
        <taxon>Bacillota</taxon>
        <taxon>Clostridia</taxon>
        <taxon>Peptostreptococcales</taxon>
        <taxon>Caminicellaceae</taxon>
        <taxon>Maledivibacter</taxon>
    </lineage>
</organism>
<dbReference type="InterPro" id="IPR020256">
    <property type="entry name" value="Spore_coat_CotJA"/>
</dbReference>
<gene>
    <name evidence="1" type="ORF">SAMN02194393_04744</name>
</gene>
<keyword evidence="2" id="KW-1185">Reference proteome</keyword>